<organism evidence="2 3">
    <name type="scientific">Desulfosarcina alkanivorans</name>
    <dbReference type="NCBI Taxonomy" id="571177"/>
    <lineage>
        <taxon>Bacteria</taxon>
        <taxon>Pseudomonadati</taxon>
        <taxon>Thermodesulfobacteriota</taxon>
        <taxon>Desulfobacteria</taxon>
        <taxon>Desulfobacterales</taxon>
        <taxon>Desulfosarcinaceae</taxon>
        <taxon>Desulfosarcina</taxon>
    </lineage>
</organism>
<dbReference type="GO" id="GO:0004177">
    <property type="term" value="F:aminopeptidase activity"/>
    <property type="evidence" value="ECO:0007669"/>
    <property type="project" value="UniProtKB-KW"/>
</dbReference>
<comment type="similarity">
    <text evidence="1">Belongs to the peptidase S58 family.</text>
</comment>
<dbReference type="KEGG" id="dalk:DSCA_27450"/>
<dbReference type="InterPro" id="IPR016117">
    <property type="entry name" value="ArgJ-like_dom_sf"/>
</dbReference>
<evidence type="ECO:0000313" key="3">
    <source>
        <dbReference type="Proteomes" id="UP000427906"/>
    </source>
</evidence>
<dbReference type="PANTHER" id="PTHR36512">
    <property type="entry name" value="D-AMINOPEPTIDASE"/>
    <property type="match status" value="1"/>
</dbReference>
<proteinExistence type="inferred from homology"/>
<dbReference type="Pfam" id="PF03576">
    <property type="entry name" value="Peptidase_S58"/>
    <property type="match status" value="1"/>
</dbReference>
<dbReference type="CDD" id="cd02253">
    <property type="entry name" value="DmpA"/>
    <property type="match status" value="1"/>
</dbReference>
<keyword evidence="2" id="KW-0378">Hydrolase</keyword>
<dbReference type="EMBL" id="AP021874">
    <property type="protein sequence ID" value="BBO68815.1"/>
    <property type="molecule type" value="Genomic_DNA"/>
</dbReference>
<dbReference type="SUPFAM" id="SSF56266">
    <property type="entry name" value="DmpA/ArgJ-like"/>
    <property type="match status" value="1"/>
</dbReference>
<dbReference type="Gene3D" id="3.60.70.12">
    <property type="entry name" value="L-amino peptidase D-ALA esterase/amidase"/>
    <property type="match status" value="1"/>
</dbReference>
<dbReference type="InterPro" id="IPR005321">
    <property type="entry name" value="Peptidase_S58_DmpA"/>
</dbReference>
<reference evidence="2 3" key="1">
    <citation type="submission" date="2019-11" db="EMBL/GenBank/DDBJ databases">
        <title>Comparative genomics of hydrocarbon-degrading Desulfosarcina strains.</title>
        <authorList>
            <person name="Watanabe M."/>
            <person name="Kojima H."/>
            <person name="Fukui M."/>
        </authorList>
    </citation>
    <scope>NUCLEOTIDE SEQUENCE [LARGE SCALE GENOMIC DNA]</scope>
    <source>
        <strain evidence="2 3">PL12</strain>
    </source>
</reference>
<keyword evidence="3" id="KW-1185">Reference proteome</keyword>
<dbReference type="PANTHER" id="PTHR36512:SF3">
    <property type="entry name" value="BLR5678 PROTEIN"/>
    <property type="match status" value="1"/>
</dbReference>
<gene>
    <name evidence="2" type="ORF">DSCA_27450</name>
</gene>
<keyword evidence="2" id="KW-0645">Protease</keyword>
<dbReference type="Proteomes" id="UP000427906">
    <property type="component" value="Chromosome"/>
</dbReference>
<dbReference type="RefSeq" id="WP_197904788.1">
    <property type="nucleotide sequence ID" value="NZ_AP021874.1"/>
</dbReference>
<dbReference type="AlphaFoldDB" id="A0A5K7YKB0"/>
<evidence type="ECO:0000313" key="2">
    <source>
        <dbReference type="EMBL" id="BBO68815.1"/>
    </source>
</evidence>
<accession>A0A5K7YKB0</accession>
<evidence type="ECO:0000256" key="1">
    <source>
        <dbReference type="ARBA" id="ARBA00007068"/>
    </source>
</evidence>
<keyword evidence="2" id="KW-0031">Aminopeptidase</keyword>
<protein>
    <submittedName>
        <fullName evidence="2">Aminopeptidase</fullName>
    </submittedName>
</protein>
<name>A0A5K7YKB0_9BACT</name>
<sequence>MKWLHMESVRKRARQMGIAPGILPTGPLNAITDVHPVRVGQVTLIEGGGVRTGATAVLPHPDNVYQNRVPAGIAVGNGYGKLMGSTQIRELGEIETPVVLTNTLSAPRAADAIVDWVLTLPGNEAVTTVNPVVGETNDSRLNDIRRRRLTAAMIHRAIREAAPGPVAEGSVGAGTGTMAFGWKGGIGTSSRVVPKSLGGYTVGLLVQSNFGGVLQVLGRPVGRALGRYYLKDELDGGDADGSIMMILATDAPLSDRNLARLARRALFGLARTGASFANGSGDYAIAFSVADGVRRTPTRRRVRSAIADLPNDLLSPLFQAAIESTEEAILNALFTATTINGHNGSIGEAIPLDRVMAALNGHGIETPP</sequence>